<dbReference type="STRING" id="204536.SULAZ_1012"/>
<dbReference type="HOGENOM" id="CLU_001890_0_1_0"/>
<protein>
    <submittedName>
        <fullName evidence="5">Fimbrial assembly protein</fullName>
    </submittedName>
</protein>
<sequence>MRKLKFLLILLLLYNLNVRSANMSDYCYVPPFLASSIPPLVMLVSGKDHKLYYEAYNDASDLDEDGKLDVGYKHSIDYYGYFDPYKCYKYQNSRFEPIRKTNNKYCGGSGEWSGNFLNWLTMARIDVLRKVLYGGYRLTDSASETVLEATFIPQDAHSWGKEYSGTDTNLLTPFNPPSSNNRHLFCITSTSNGDTRKIRVLQNKSNRIWEWASKERPVCDNSLGTPSEYYIRVKVCDPSVGLEPNCKRYPGGGGTYKPIGLLQKYGEGDGSKWCSKTLKPCQTNNDCGSNEGLCVDKGQMYFGLITGSYEKNMSGGVLRKNIWSIVDETNANTGIFQSSENTPGNIILTFDRLKIVDFNYNNYSYAGGWVTTRPMIEGEFKNWGNPVGEMLYEALRYFAGKTSPTSSFTYSGNQDGGINLPKPNWGKFTAGGNSYKLYDIFPICAKPFVITLSDINNSYDSDSVPGSSFNSFSGDLSMLNVSALADTISSVEGISGNYFIGQSSSFYDFICSAKSMSSLATIRGLCPEEPTKQGSFYVASLAYYGNKKSGGWRDNFSGAKPSPIKTFSVALASPIPDIAVKIGGKLVRINPLGKSVSGCLNVYSSCAQKCSLTYSGGKLNITNCQSNAYCPTNQIVDFYVDTVNYDSDGNLTYAKFRINFEDVEQGGDHDMDAIVEYEIQPVGANQIKVKLTSSYAAGCIDQVLGFNISGTTEDGTWLVVKDKDANTDGDTPAVVGGMPLTWERTFTVTGSTAGQLKPPLWYAAKWGGFNDINGNEIPDLPQEWDKDGDGKPDTYFYVVNPLKLERELEKAFTEILKRASSGSTVATLSTKTSISSLMIQPFFFSSYTDSAGRDINWIGFSRSYWVDPKNDNREDTNSNKVLNLDFDKIFQIYFDTNNNQTKAAILTDTSTCTSTGTKDLVNLIPVFDSGCWLGNCNPSDRRIYYYTGSQLKDFTTSNYPDLKNIWDLVDDNSSNSSINDSTTQCIIRFLRGEDLSSDSTCSSNDYVKRNMKIKISDICPGLTGDKIWKLGDTITSTPAVVSNEKLNNYDYRYQDSTYYSYVNSDDYKNRPSILIQGANDGMLHFFRMGTIIDQSTTDPDNPVKLQNSPTDSGTNLIAKEEFAFIPKNAVPYLLWYGRKDYCHIPTLDSRVIVFDASINGNPNDYKTFNSWRTIVIGTMGFGGKALTAGNTTYSSSIFALDITDWLKNPSASVPTVLWEITLPDNTLVLSYPSIIRLGDANKNGNWYVVVGTGPNNPKPDSNSKFVNNPKIYFFDLKTGNKVNEISIPLPNNTVAAVGDTFPVDVDNDYSDDTIYFGLYGLKNQGNVWNNWGQFYRLVIKNGLSSASLSNAVNMETFNNNNQTPPITAAPNFTKDENGNLWVFFGTGRYLTEDDKTLSYKNYFIGFKDPCWNGSCSTTFTKSDFTDTTNENIQATIVEVKKVCICDSSGCSNRDVVYSAKGNTPAEVDKGWYKELTNEGVISQSLVFGSIIDFMTFIPPNDICAYEGNSKLYALYYKSGTAYPNPAILSPNAVTGTISVGQTVTVNPSINLGVGIPPRGNPFQVSVSQNSPNTYKKFIQISSGVVVRQSQQPITSKPGFILWIEK</sequence>
<feature type="signal peptide" evidence="3">
    <location>
        <begin position="1"/>
        <end position="23"/>
    </location>
</feature>
<feature type="domain" description="PilY1 beta-propeller" evidence="4">
    <location>
        <begin position="1030"/>
        <end position="1417"/>
    </location>
</feature>
<evidence type="ECO:0000313" key="5">
    <source>
        <dbReference type="EMBL" id="ACN98780.1"/>
    </source>
</evidence>
<dbReference type="KEGG" id="saf:SULAZ_1012"/>
<dbReference type="InterPro" id="IPR008707">
    <property type="entry name" value="B-propeller_PilY1"/>
</dbReference>
<evidence type="ECO:0000256" key="1">
    <source>
        <dbReference type="ARBA" id="ARBA00022723"/>
    </source>
</evidence>
<keyword evidence="6" id="KW-1185">Reference proteome</keyword>
<proteinExistence type="predicted"/>
<dbReference type="Proteomes" id="UP000001369">
    <property type="component" value="Chromosome"/>
</dbReference>
<dbReference type="GO" id="GO:0046872">
    <property type="term" value="F:metal ion binding"/>
    <property type="evidence" value="ECO:0007669"/>
    <property type="project" value="UniProtKB-KW"/>
</dbReference>
<organism evidence="5 6">
    <name type="scientific">Sulfurihydrogenibium azorense (strain DSM 15241 / OCM 825 / Az-Fu1)</name>
    <dbReference type="NCBI Taxonomy" id="204536"/>
    <lineage>
        <taxon>Bacteria</taxon>
        <taxon>Pseudomonadati</taxon>
        <taxon>Aquificota</taxon>
        <taxon>Aquificia</taxon>
        <taxon>Aquificales</taxon>
        <taxon>Hydrogenothermaceae</taxon>
        <taxon>Sulfurihydrogenibium</taxon>
    </lineage>
</organism>
<reference evidence="5 6" key="1">
    <citation type="journal article" date="2009" name="J. Bacteriol.">
        <title>Complete and draft genome sequences of six members of the Aquificales.</title>
        <authorList>
            <person name="Reysenbach A.L."/>
            <person name="Hamamura N."/>
            <person name="Podar M."/>
            <person name="Griffiths E."/>
            <person name="Ferreira S."/>
            <person name="Hochstein R."/>
            <person name="Heidelberg J."/>
            <person name="Johnson J."/>
            <person name="Mead D."/>
            <person name="Pohorille A."/>
            <person name="Sarmiento M."/>
            <person name="Schweighofer K."/>
            <person name="Seshadri R."/>
            <person name="Voytek M.A."/>
        </authorList>
    </citation>
    <scope>NUCLEOTIDE SEQUENCE [LARGE SCALE GENOMIC DNA]</scope>
    <source>
        <strain evidence="6">Az-Fu1 / DSM 15241 / OCM 825</strain>
    </source>
</reference>
<dbReference type="eggNOG" id="COG3419">
    <property type="taxonomic scope" value="Bacteria"/>
</dbReference>
<evidence type="ECO:0000259" key="4">
    <source>
        <dbReference type="Pfam" id="PF05567"/>
    </source>
</evidence>
<dbReference type="Pfam" id="PF05567">
    <property type="entry name" value="T4P_PilY1"/>
    <property type="match status" value="1"/>
</dbReference>
<keyword evidence="3" id="KW-0732">Signal</keyword>
<keyword evidence="2" id="KW-0106">Calcium</keyword>
<evidence type="ECO:0000256" key="3">
    <source>
        <dbReference type="SAM" id="SignalP"/>
    </source>
</evidence>
<evidence type="ECO:0000256" key="2">
    <source>
        <dbReference type="ARBA" id="ARBA00022837"/>
    </source>
</evidence>
<dbReference type="RefSeq" id="WP_012674101.1">
    <property type="nucleotide sequence ID" value="NC_012438.1"/>
</dbReference>
<evidence type="ECO:0000313" key="6">
    <source>
        <dbReference type="Proteomes" id="UP000001369"/>
    </source>
</evidence>
<gene>
    <name evidence="5" type="ordered locus">SULAZ_1012</name>
</gene>
<keyword evidence="1" id="KW-0479">Metal-binding</keyword>
<accession>C1DV48</accession>
<name>C1DV48_SULAA</name>
<dbReference type="EMBL" id="CP001229">
    <property type="protein sequence ID" value="ACN98780.1"/>
    <property type="molecule type" value="Genomic_DNA"/>
</dbReference>
<feature type="chain" id="PRO_5002908864" evidence="3">
    <location>
        <begin position="24"/>
        <end position="1605"/>
    </location>
</feature>